<proteinExistence type="predicted"/>
<dbReference type="EMBL" id="LCYA01000002">
    <property type="protein sequence ID" value="KWV90094.1"/>
    <property type="molecule type" value="Genomic_DNA"/>
</dbReference>
<reference evidence="1 2" key="1">
    <citation type="submission" date="2015-05" db="EMBL/GenBank/DDBJ databases">
        <title>A genomic and transcriptomic approach to investigate the blue pigment phenotype in Pseudomonas fluorescens.</title>
        <authorList>
            <person name="Andreani N.A."/>
            <person name="Cardazzo B."/>
        </authorList>
    </citation>
    <scope>NUCLEOTIDE SEQUENCE [LARGE SCALE GENOMIC DNA]</scope>
    <source>
        <strain evidence="1 2">Ps_22</strain>
    </source>
</reference>
<dbReference type="AntiFam" id="ANF00095">
    <property type="entry name" value="Shadow ORF (opposite ABC transporters)"/>
</dbReference>
<organism evidence="1 2">
    <name type="scientific">Pseudomonas fluorescens</name>
    <dbReference type="NCBI Taxonomy" id="294"/>
    <lineage>
        <taxon>Bacteria</taxon>
        <taxon>Pseudomonadati</taxon>
        <taxon>Pseudomonadota</taxon>
        <taxon>Gammaproteobacteria</taxon>
        <taxon>Pseudomonadales</taxon>
        <taxon>Pseudomonadaceae</taxon>
        <taxon>Pseudomonas</taxon>
    </lineage>
</organism>
<gene>
    <name evidence="1" type="ORF">PFLmoz3_00092</name>
</gene>
<accession>A0A109LM96</accession>
<protein>
    <submittedName>
        <fullName evidence="1">Uncharacterized protein</fullName>
    </submittedName>
</protein>
<name>A0A109LM96_PSEFL</name>
<comment type="caution">
    <text evidence="1">The sequence shown here is derived from an EMBL/GenBank/DDBJ whole genome shotgun (WGS) entry which is preliminary data.</text>
</comment>
<evidence type="ECO:0000313" key="1">
    <source>
        <dbReference type="EMBL" id="KWV90094.1"/>
    </source>
</evidence>
<sequence length="147" mass="16265">MRVGIHSAGSAWDLDLFQQLDGAFACLFAGHFQMQAQHFLDLETHGVAGVQRGHRVLEHHRQVFADNLAALAVAQLEHVLAVEVQRIGGDDAGMLDQAHQRHHGHGFTRTRLANDRQDFAFVDGNVEAIDHRHGGLVAEAHVEILDF</sequence>
<evidence type="ECO:0000313" key="2">
    <source>
        <dbReference type="Proteomes" id="UP000061348"/>
    </source>
</evidence>
<dbReference type="Proteomes" id="UP000061348">
    <property type="component" value="Unassembled WGS sequence"/>
</dbReference>
<dbReference type="AlphaFoldDB" id="A0A109LM96"/>